<feature type="transmembrane region" description="Helical" evidence="1">
    <location>
        <begin position="76"/>
        <end position="97"/>
    </location>
</feature>
<dbReference type="Proteomes" id="UP000811399">
    <property type="component" value="Unassembled WGS sequence"/>
</dbReference>
<evidence type="ECO:0000313" key="3">
    <source>
        <dbReference type="EMBL" id="PHY92159.1"/>
    </source>
</evidence>
<name>A0A2G4R6I1_9BACT</name>
<comment type="caution">
    <text evidence="3">The sequence shown here is derived from an EMBL/GenBank/DDBJ whole genome shotgun (WGS) entry which is preliminary data.</text>
</comment>
<reference evidence="3" key="1">
    <citation type="submission" date="2015-06" db="EMBL/GenBank/DDBJ databases">
        <authorList>
            <person name="Hoefler B.C."/>
            <person name="Straight P.D."/>
        </authorList>
    </citation>
    <scope>NUCLEOTIDE SEQUENCE [LARGE SCALE GENOMIC DNA]</scope>
    <source>
        <strain evidence="3">73/13</strain>
    </source>
</reference>
<dbReference type="EMBL" id="LDWY01000011">
    <property type="protein sequence ID" value="PHY92159.1"/>
    <property type="molecule type" value="Genomic_DNA"/>
</dbReference>
<dbReference type="Proteomes" id="UP000237472">
    <property type="component" value="Unassembled WGS sequence"/>
</dbReference>
<evidence type="ECO:0000313" key="4">
    <source>
        <dbReference type="Proteomes" id="UP000237472"/>
    </source>
</evidence>
<dbReference type="OrthoDB" id="5361965at2"/>
<evidence type="ECO:0000313" key="2">
    <source>
        <dbReference type="EMBL" id="MBS4240149.1"/>
    </source>
</evidence>
<keyword evidence="1" id="KW-0472">Membrane</keyword>
<dbReference type="RefSeq" id="WP_099460930.1">
    <property type="nucleotide sequence ID" value="NZ_CP041617.1"/>
</dbReference>
<feature type="transmembrane region" description="Helical" evidence="1">
    <location>
        <begin position="6"/>
        <end position="28"/>
    </location>
</feature>
<dbReference type="AlphaFoldDB" id="A0A2G4R6I1"/>
<feature type="transmembrane region" description="Helical" evidence="1">
    <location>
        <begin position="109"/>
        <end position="129"/>
    </location>
</feature>
<reference evidence="2 5" key="4">
    <citation type="journal article" date="2021" name="Syst. Appl. Microbiol.">
        <title>nCampylobacter vulpis sp. nov. isolated from wild red foxes.</title>
        <authorList>
            <person name="Parisi A."/>
            <person name="Chiara M."/>
            <person name="Caffara M."/>
            <person name="Mion D."/>
            <person name="Miller W.G."/>
            <person name="Caruso M."/>
            <person name="Manzari C."/>
            <person name="Florio D."/>
            <person name="Capozzi L."/>
            <person name="D'Erchia A.M."/>
            <person name="Manzulli V."/>
            <person name="Zanoni R.G."/>
        </authorList>
    </citation>
    <scope>NUCLEOTIDE SEQUENCE [LARGE SCALE GENOMIC DNA]</scope>
    <source>
        <strain evidence="2 5">52/13</strain>
    </source>
</reference>
<keyword evidence="1" id="KW-1133">Transmembrane helix</keyword>
<evidence type="ECO:0000313" key="5">
    <source>
        <dbReference type="Proteomes" id="UP000811399"/>
    </source>
</evidence>
<dbReference type="GeneID" id="77267024"/>
<keyword evidence="1" id="KW-0812">Transmembrane</keyword>
<accession>A0A2G4R6I1</accession>
<reference evidence="4" key="2">
    <citation type="submission" date="2015-06" db="EMBL/GenBank/DDBJ databases">
        <authorList>
            <person name="Parisi A."/>
            <person name="Chiara M."/>
            <person name="Florio D."/>
            <person name="Miccolupo A."/>
            <person name="Manzari C."/>
            <person name="Mion D."/>
            <person name="Caruso M."/>
            <person name="D'erchia A.M."/>
            <person name="Zanoni R."/>
        </authorList>
    </citation>
    <scope>NUCLEOTIDE SEQUENCE [LARGE SCALE GENOMIC DNA]</scope>
    <source>
        <strain evidence="4">73/13</strain>
    </source>
</reference>
<reference evidence="2" key="3">
    <citation type="submission" date="2019-07" db="EMBL/GenBank/DDBJ databases">
        <authorList>
            <person name="Miller W.G."/>
        </authorList>
    </citation>
    <scope>NUCLEOTIDE SEQUENCE</scope>
    <source>
        <strain evidence="2">52/13</strain>
    </source>
</reference>
<feature type="transmembrane region" description="Helical" evidence="1">
    <location>
        <begin position="49"/>
        <end position="70"/>
    </location>
</feature>
<sequence>MQGYEFFLALHLYTLYASAFLILFYLGLTQGNFKTEFIFIRRIRLFLPIFYLFLILALFTGLLLWALKGFEANLRFFMMLLMWILILTLAIFQFILFKKARSVRRYVGFRWASLAILLIELLLLAIPFIDVSYAVFVS</sequence>
<gene>
    <name evidence="3" type="ORF">AA994_01095</name>
    <name evidence="2" type="ORF">CVU5213_00105</name>
</gene>
<proteinExistence type="predicted"/>
<keyword evidence="5" id="KW-1185">Reference proteome</keyword>
<protein>
    <submittedName>
        <fullName evidence="3">Membrane protein</fullName>
    </submittedName>
</protein>
<dbReference type="EMBL" id="VJYU01000001">
    <property type="protein sequence ID" value="MBS4240149.1"/>
    <property type="molecule type" value="Genomic_DNA"/>
</dbReference>
<organism evidence="3 4">
    <name type="scientific">Campylobacter vulpis</name>
    <dbReference type="NCBI Taxonomy" id="1655500"/>
    <lineage>
        <taxon>Bacteria</taxon>
        <taxon>Pseudomonadati</taxon>
        <taxon>Campylobacterota</taxon>
        <taxon>Epsilonproteobacteria</taxon>
        <taxon>Campylobacterales</taxon>
        <taxon>Campylobacteraceae</taxon>
        <taxon>Campylobacter</taxon>
    </lineage>
</organism>
<evidence type="ECO:0000256" key="1">
    <source>
        <dbReference type="SAM" id="Phobius"/>
    </source>
</evidence>